<evidence type="ECO:0008006" key="4">
    <source>
        <dbReference type="Google" id="ProtNLM"/>
    </source>
</evidence>
<reference evidence="3" key="1">
    <citation type="journal article" date="2019" name="Mol. Biol. Evol.">
        <title>Blast fungal genomes show frequent chromosomal changes, gene gains and losses, and effector gene turnover.</title>
        <authorList>
            <person name="Gomez Luciano L.B."/>
            <person name="Jason Tsai I."/>
            <person name="Chuma I."/>
            <person name="Tosa Y."/>
            <person name="Chen Y.H."/>
            <person name="Li J.Y."/>
            <person name="Li M.Y."/>
            <person name="Jade Lu M.Y."/>
            <person name="Nakayashiki H."/>
            <person name="Li W.H."/>
        </authorList>
    </citation>
    <scope>NUCLEOTIDE SEQUENCE</scope>
    <source>
        <strain evidence="3">NI907</strain>
    </source>
</reference>
<protein>
    <recommendedName>
        <fullName evidence="4">Secreted protein</fullName>
    </recommendedName>
</protein>
<proteinExistence type="predicted"/>
<feature type="signal peptide" evidence="1">
    <location>
        <begin position="1"/>
        <end position="18"/>
    </location>
</feature>
<evidence type="ECO:0000256" key="1">
    <source>
        <dbReference type="SAM" id="SignalP"/>
    </source>
</evidence>
<gene>
    <name evidence="3" type="ORF">PgNI_09257</name>
</gene>
<dbReference type="GeneID" id="41964152"/>
<reference evidence="3" key="3">
    <citation type="submission" date="2025-08" db="UniProtKB">
        <authorList>
            <consortium name="RefSeq"/>
        </authorList>
    </citation>
    <scope>IDENTIFICATION</scope>
    <source>
        <strain evidence="3">NI907</strain>
    </source>
</reference>
<dbReference type="Proteomes" id="UP000515153">
    <property type="component" value="Unplaced"/>
</dbReference>
<dbReference type="KEGG" id="pgri:PgNI_09257"/>
<accession>A0A6P8ATM3</accession>
<keyword evidence="2" id="KW-1185">Reference proteome</keyword>
<evidence type="ECO:0000313" key="3">
    <source>
        <dbReference type="RefSeq" id="XP_030978266.1"/>
    </source>
</evidence>
<reference evidence="3" key="2">
    <citation type="submission" date="2019-10" db="EMBL/GenBank/DDBJ databases">
        <authorList>
            <consortium name="NCBI Genome Project"/>
        </authorList>
    </citation>
    <scope>NUCLEOTIDE SEQUENCE</scope>
    <source>
        <strain evidence="3">NI907</strain>
    </source>
</reference>
<sequence length="190" mass="21662">MAPLFLLISLCLTPFVAAAHTESFVLVQNLARQARVDLDLTGKQSYAIYETIPVKGVDKILPFHTRRGVVNGRVRCDENGNCDFVGALFQMDTGGSVAGIVGGKTSARVETPWKLHHDYDRKTNTYANFGELNKYEWAGPTKRYTDQQIYGFAVAWCRNLFHRRYDMFMNNDHQFARALYNQIKENKNAM</sequence>
<dbReference type="RefSeq" id="XP_030978266.1">
    <property type="nucleotide sequence ID" value="XM_031129244.1"/>
</dbReference>
<keyword evidence="1" id="KW-0732">Signal</keyword>
<evidence type="ECO:0000313" key="2">
    <source>
        <dbReference type="Proteomes" id="UP000515153"/>
    </source>
</evidence>
<feature type="chain" id="PRO_5028238403" description="Secreted protein" evidence="1">
    <location>
        <begin position="19"/>
        <end position="190"/>
    </location>
</feature>
<dbReference type="AlphaFoldDB" id="A0A6P8ATM3"/>
<name>A0A6P8ATM3_PYRGI</name>
<organism evidence="2 3">
    <name type="scientific">Pyricularia grisea</name>
    <name type="common">Crabgrass-specific blast fungus</name>
    <name type="synonym">Magnaporthe grisea</name>
    <dbReference type="NCBI Taxonomy" id="148305"/>
    <lineage>
        <taxon>Eukaryota</taxon>
        <taxon>Fungi</taxon>
        <taxon>Dikarya</taxon>
        <taxon>Ascomycota</taxon>
        <taxon>Pezizomycotina</taxon>
        <taxon>Sordariomycetes</taxon>
        <taxon>Sordariomycetidae</taxon>
        <taxon>Magnaporthales</taxon>
        <taxon>Pyriculariaceae</taxon>
        <taxon>Pyricularia</taxon>
    </lineage>
</organism>